<sequence length="282" mass="31100">MTKKILSTAFLIFCFICNSQNKDKIKGNRVVTNQLSEVQYFTKLTFGDNFKVTLVQGCDPSVEIITDSNLHDVIAFNVFEGRLKFQTTHKITSSKMLDVRVIYTEALNTIELTGNAELTALTTLKLDTLKVVAGDFTKSNFNVISKKFEYVSKGKSKANLGITSNTIALLLKDNAKLTGRVTGSEITTNLKQHANVLIDGGCAKLTANLSETSKLNAENLLLDDAEILTKDKCNTTINVAKTLSIEAYGNTETVIYGKPAIDLIAFENNAVLRKKENKQQEE</sequence>
<dbReference type="Gene3D" id="2.160.20.120">
    <property type="match status" value="1"/>
</dbReference>
<protein>
    <recommendedName>
        <fullName evidence="1">Putative auto-transporter adhesin head GIN domain-containing protein</fullName>
    </recommendedName>
</protein>
<proteinExistence type="predicted"/>
<comment type="caution">
    <text evidence="2">The sequence shown here is derived from an EMBL/GenBank/DDBJ whole genome shotgun (WGS) entry which is preliminary data.</text>
</comment>
<dbReference type="InterPro" id="IPR021255">
    <property type="entry name" value="DUF2807"/>
</dbReference>
<gene>
    <name evidence="2" type="ORF">FUA26_11160</name>
</gene>
<dbReference type="AlphaFoldDB" id="A0A5C7AMQ0"/>
<dbReference type="Pfam" id="PF10988">
    <property type="entry name" value="DUF2807"/>
    <property type="match status" value="1"/>
</dbReference>
<accession>A0A5C7AMQ0</accession>
<reference evidence="3" key="1">
    <citation type="submission" date="2019-08" db="EMBL/GenBank/DDBJ databases">
        <title>Seonamhaeicola sediminis sp. nov., isolated from marine sediment.</title>
        <authorList>
            <person name="Cao W.R."/>
        </authorList>
    </citation>
    <scope>NUCLEOTIDE SEQUENCE [LARGE SCALE GENOMIC DNA]</scope>
    <source>
        <strain evidence="3">Gy8</strain>
    </source>
</reference>
<dbReference type="RefSeq" id="WP_147135866.1">
    <property type="nucleotide sequence ID" value="NZ_VOSC01000025.1"/>
</dbReference>
<keyword evidence="3" id="KW-1185">Reference proteome</keyword>
<organism evidence="2 3">
    <name type="scientific">Seonamhaeicola algicola</name>
    <dbReference type="NCBI Taxonomy" id="1719036"/>
    <lineage>
        <taxon>Bacteria</taxon>
        <taxon>Pseudomonadati</taxon>
        <taxon>Bacteroidota</taxon>
        <taxon>Flavobacteriia</taxon>
        <taxon>Flavobacteriales</taxon>
        <taxon>Flavobacteriaceae</taxon>
    </lineage>
</organism>
<evidence type="ECO:0000313" key="2">
    <source>
        <dbReference type="EMBL" id="TXE10030.1"/>
    </source>
</evidence>
<evidence type="ECO:0000259" key="1">
    <source>
        <dbReference type="Pfam" id="PF10988"/>
    </source>
</evidence>
<dbReference type="OrthoDB" id="1419485at2"/>
<dbReference type="EMBL" id="VOSC01000025">
    <property type="protein sequence ID" value="TXE10030.1"/>
    <property type="molecule type" value="Genomic_DNA"/>
</dbReference>
<feature type="domain" description="Putative auto-transporter adhesin head GIN" evidence="1">
    <location>
        <begin position="41"/>
        <end position="259"/>
    </location>
</feature>
<evidence type="ECO:0000313" key="3">
    <source>
        <dbReference type="Proteomes" id="UP000321790"/>
    </source>
</evidence>
<dbReference type="Proteomes" id="UP000321790">
    <property type="component" value="Unassembled WGS sequence"/>
</dbReference>
<name>A0A5C7AMQ0_9FLAO</name>